<organism evidence="2">
    <name type="scientific">Triticum aestivum</name>
    <name type="common">Wheat</name>
    <dbReference type="NCBI Taxonomy" id="4565"/>
    <lineage>
        <taxon>Eukaryota</taxon>
        <taxon>Viridiplantae</taxon>
        <taxon>Streptophyta</taxon>
        <taxon>Embryophyta</taxon>
        <taxon>Tracheophyta</taxon>
        <taxon>Spermatophyta</taxon>
        <taxon>Magnoliopsida</taxon>
        <taxon>Liliopsida</taxon>
        <taxon>Poales</taxon>
        <taxon>Poaceae</taxon>
        <taxon>BOP clade</taxon>
        <taxon>Pooideae</taxon>
        <taxon>Triticodae</taxon>
        <taxon>Triticeae</taxon>
        <taxon>Triticinae</taxon>
        <taxon>Triticum</taxon>
    </lineage>
</organism>
<dbReference type="Gramene" id="TraesROB_scaffold_062047_01G000200.1">
    <property type="protein sequence ID" value="TraesROB_scaffold_062047_01G000200.1"/>
    <property type="gene ID" value="TraesROB_scaffold_062047_01G000200"/>
</dbReference>
<reference evidence="2" key="2">
    <citation type="submission" date="2018-10" db="UniProtKB">
        <authorList>
            <consortium name="EnsemblPlants"/>
        </authorList>
    </citation>
    <scope>IDENTIFICATION</scope>
</reference>
<feature type="compositionally biased region" description="Basic and acidic residues" evidence="1">
    <location>
        <begin position="83"/>
        <end position="99"/>
    </location>
</feature>
<dbReference type="AlphaFoldDB" id="A0A3B5Z292"/>
<dbReference type="Proteomes" id="UP000019116">
    <property type="component" value="Chromosome 1B"/>
</dbReference>
<reference evidence="2" key="1">
    <citation type="submission" date="2018-08" db="EMBL/GenBank/DDBJ databases">
        <authorList>
            <person name="Rossello M."/>
        </authorList>
    </citation>
    <scope>NUCLEOTIDE SEQUENCE [LARGE SCALE GENOMIC DNA]</scope>
    <source>
        <strain evidence="2">cv. Chinese Spring</strain>
    </source>
</reference>
<dbReference type="Gramene" id="TraesCS1B03G1001500.2">
    <property type="protein sequence ID" value="TraesCS1B03G1001500.2.CDS"/>
    <property type="gene ID" value="TraesCS1B03G1001500"/>
</dbReference>
<feature type="region of interest" description="Disordered" evidence="1">
    <location>
        <begin position="66"/>
        <end position="135"/>
    </location>
</feature>
<sequence>GACGGPAERGGCRGGGAVGVERARHLQLLQPGEDQLGPQRRQRLVRHLGRRHVVRLALQVRLDGLLRPRRADRPGVLRQVPPGDEHGDRRADHGEDRRPVQQRRAGPGLRHGVQQDRHRRAGGRPGPPHRQLPVR</sequence>
<dbReference type="Gramene" id="TraesCAD_scaffold_062555_01G000200.1">
    <property type="protein sequence ID" value="TraesCAD_scaffold_062555_01G000200.1"/>
    <property type="gene ID" value="TraesCAD_scaffold_062555_01G000200"/>
</dbReference>
<protein>
    <submittedName>
        <fullName evidence="2">Uncharacterized protein</fullName>
    </submittedName>
</protein>
<dbReference type="Gramene" id="TraesCS1B02G366300.1">
    <property type="protein sequence ID" value="TraesCS1B02G366300.1"/>
    <property type="gene ID" value="TraesCS1B02G366300"/>
</dbReference>
<dbReference type="Gramene" id="TraesCLE_scaffold_055135_01G000200.1">
    <property type="protein sequence ID" value="TraesCLE_scaffold_055135_01G000200.1"/>
    <property type="gene ID" value="TraesCLE_scaffold_055135_01G000200"/>
</dbReference>
<proteinExistence type="predicted"/>
<evidence type="ECO:0000313" key="2">
    <source>
        <dbReference type="EnsemblPlants" id="TraesCS1B02G366300.1"/>
    </source>
</evidence>
<feature type="compositionally biased region" description="Basic and acidic residues" evidence="1">
    <location>
        <begin position="66"/>
        <end position="75"/>
    </location>
</feature>
<feature type="compositionally biased region" description="Pro residues" evidence="1">
    <location>
        <begin position="125"/>
        <end position="135"/>
    </location>
</feature>
<name>A0A3B5Z292_WHEAT</name>
<keyword evidence="3" id="KW-1185">Reference proteome</keyword>
<dbReference type="EnsemblPlants" id="TraesCS1B02G366300.1">
    <property type="protein sequence ID" value="TraesCS1B02G366300.1"/>
    <property type="gene ID" value="TraesCS1B02G366300"/>
</dbReference>
<dbReference type="Gramene" id="TraesWEE_scaffold_047599_01G000200.1">
    <property type="protein sequence ID" value="TraesWEE_scaffold_047599_01G000200.1"/>
    <property type="gene ID" value="TraesWEE_scaffold_047599_01G000200"/>
</dbReference>
<evidence type="ECO:0000313" key="3">
    <source>
        <dbReference type="Proteomes" id="UP000019116"/>
    </source>
</evidence>
<accession>A0A3B5Z292</accession>
<evidence type="ECO:0000256" key="1">
    <source>
        <dbReference type="SAM" id="MobiDB-lite"/>
    </source>
</evidence>